<proteinExistence type="predicted"/>
<comment type="caution">
    <text evidence="1">The sequence shown here is derived from an EMBL/GenBank/DDBJ whole genome shotgun (WGS) entry which is preliminary data.</text>
</comment>
<protein>
    <submittedName>
        <fullName evidence="1">Glycoside hydrolase family 18 protein</fullName>
    </submittedName>
</protein>
<organism evidence="1 2">
    <name type="scientific">Colletotrichum truncatum</name>
    <name type="common">Anthracnose fungus</name>
    <name type="synonym">Colletotrichum capsici</name>
    <dbReference type="NCBI Taxonomy" id="5467"/>
    <lineage>
        <taxon>Eukaryota</taxon>
        <taxon>Fungi</taxon>
        <taxon>Dikarya</taxon>
        <taxon>Ascomycota</taxon>
        <taxon>Pezizomycotina</taxon>
        <taxon>Sordariomycetes</taxon>
        <taxon>Hypocreomycetidae</taxon>
        <taxon>Glomerellales</taxon>
        <taxon>Glomerellaceae</taxon>
        <taxon>Colletotrichum</taxon>
        <taxon>Colletotrichum truncatum species complex</taxon>
    </lineage>
</organism>
<evidence type="ECO:0000313" key="1">
    <source>
        <dbReference type="EMBL" id="KAL0939917.1"/>
    </source>
</evidence>
<accession>A0ACC3Z746</accession>
<evidence type="ECO:0000313" key="2">
    <source>
        <dbReference type="Proteomes" id="UP000805649"/>
    </source>
</evidence>
<dbReference type="Proteomes" id="UP000805649">
    <property type="component" value="Unassembled WGS sequence"/>
</dbReference>
<reference evidence="1 2" key="1">
    <citation type="journal article" date="2020" name="Phytopathology">
        <title>Genome Sequence Resources of Colletotrichum truncatum, C. plurivorum, C. musicola, and C. sojae: Four Species Pathogenic to Soybean (Glycine max).</title>
        <authorList>
            <person name="Rogerio F."/>
            <person name="Boufleur T.R."/>
            <person name="Ciampi-Guillardi M."/>
            <person name="Sukno S.A."/>
            <person name="Thon M.R."/>
            <person name="Massola Junior N.S."/>
            <person name="Baroncelli R."/>
        </authorList>
    </citation>
    <scope>NUCLEOTIDE SEQUENCE [LARGE SCALE GENOMIC DNA]</scope>
    <source>
        <strain evidence="1 2">CMES1059</strain>
    </source>
</reference>
<sequence>MSLARISKASVLAVLAVCASATCASSSKNSTSGLVASTYFAGYHANRGFPVSAMPWEKYTDVKYAFAETSEDGSLNLTKSAPDQLPAFVSAAHEKGVKALVSIGGWTGSRWFSTAFGSAENRTAFVKTCLDLVEKYSLDGLDFDWEYPNRQGLGCNAINKDDTANFLTFLKELRQKQPKELYLTAASSLFPWYDATGVSSVNGTLSGFADVLDYVMVMAYDIYGAWATTGGPNAPLAFGCDSRNNQGGAKEGVEKWVNSGIPANKIVLAVAAYGHGFSVNSTSAFSGSNTLNAYPPQNSSNRFQGSSWDDDPRVDECGNASPPSGTYPFWSLIKEANFLDETGKPRENIAYGFDNCSMTPFAYNETAQIWVSYDNPESLTAKGKYIKSANLAGFAMWEAGGDYKNTLVDAIRSAVGL</sequence>
<name>A0ACC3Z746_COLTU</name>
<keyword evidence="1" id="KW-0378">Hydrolase</keyword>
<keyword evidence="2" id="KW-1185">Reference proteome</keyword>
<dbReference type="EMBL" id="VUJX02000003">
    <property type="protein sequence ID" value="KAL0939917.1"/>
    <property type="molecule type" value="Genomic_DNA"/>
</dbReference>
<gene>
    <name evidence="1" type="ORF">CTRU02_206527</name>
</gene>